<evidence type="ECO:0000313" key="3">
    <source>
        <dbReference type="Proteomes" id="UP001341444"/>
    </source>
</evidence>
<protein>
    <submittedName>
        <fullName evidence="2">Uncharacterized protein</fullName>
    </submittedName>
</protein>
<proteinExistence type="predicted"/>
<sequence>MLKRAAFILIAAVALFANVSVSEAKTVARKPVIEKQTTYITGIYSKGNHMYGRFDYIQWYFGKAADREFLKDCKCSKYMKHAPDMYYIRNVNPRIRTISISKNAQYVLQTYNDEIKWNQKVTKAQFLNFLKKRNQYHSIPFHLEIKNGVITKITEQYIP</sequence>
<dbReference type="Proteomes" id="UP001341444">
    <property type="component" value="Unassembled WGS sequence"/>
</dbReference>
<name>A0ABU6MIK9_9BACI</name>
<dbReference type="EMBL" id="JARMAB010000023">
    <property type="protein sequence ID" value="MED1204511.1"/>
    <property type="molecule type" value="Genomic_DNA"/>
</dbReference>
<feature type="chain" id="PRO_5046826829" evidence="1">
    <location>
        <begin position="25"/>
        <end position="159"/>
    </location>
</feature>
<keyword evidence="1" id="KW-0732">Signal</keyword>
<evidence type="ECO:0000256" key="1">
    <source>
        <dbReference type="SAM" id="SignalP"/>
    </source>
</evidence>
<gene>
    <name evidence="2" type="ORF">P4T90_15790</name>
</gene>
<organism evidence="2 3">
    <name type="scientific">Heyndrickxia acidicola</name>
    <dbReference type="NCBI Taxonomy" id="209389"/>
    <lineage>
        <taxon>Bacteria</taxon>
        <taxon>Bacillati</taxon>
        <taxon>Bacillota</taxon>
        <taxon>Bacilli</taxon>
        <taxon>Bacillales</taxon>
        <taxon>Bacillaceae</taxon>
        <taxon>Heyndrickxia</taxon>
    </lineage>
</organism>
<evidence type="ECO:0000313" key="2">
    <source>
        <dbReference type="EMBL" id="MED1204511.1"/>
    </source>
</evidence>
<reference evidence="2 3" key="1">
    <citation type="submission" date="2023-03" db="EMBL/GenBank/DDBJ databases">
        <title>Bacillus Genome Sequencing.</title>
        <authorList>
            <person name="Dunlap C."/>
        </authorList>
    </citation>
    <scope>NUCLEOTIDE SEQUENCE [LARGE SCALE GENOMIC DNA]</scope>
    <source>
        <strain evidence="2 3">B-23453</strain>
    </source>
</reference>
<dbReference type="RefSeq" id="WP_066266478.1">
    <property type="nucleotide sequence ID" value="NZ_JARMAB010000023.1"/>
</dbReference>
<keyword evidence="3" id="KW-1185">Reference proteome</keyword>
<feature type="signal peptide" evidence="1">
    <location>
        <begin position="1"/>
        <end position="24"/>
    </location>
</feature>
<comment type="caution">
    <text evidence="2">The sequence shown here is derived from an EMBL/GenBank/DDBJ whole genome shotgun (WGS) entry which is preliminary data.</text>
</comment>
<accession>A0ABU6MIK9</accession>